<keyword evidence="10" id="KW-1185">Reference proteome</keyword>
<dbReference type="SUPFAM" id="SSF53300">
    <property type="entry name" value="vWA-like"/>
    <property type="match status" value="1"/>
</dbReference>
<dbReference type="InterPro" id="IPR056861">
    <property type="entry name" value="HMCN1-like_VWA"/>
</dbReference>
<keyword evidence="6" id="KW-0418">Kinase</keyword>
<dbReference type="GO" id="GO:0004674">
    <property type="term" value="F:protein serine/threonine kinase activity"/>
    <property type="evidence" value="ECO:0007669"/>
    <property type="project" value="UniProtKB-KW"/>
</dbReference>
<evidence type="ECO:0000259" key="8">
    <source>
        <dbReference type="PROSITE" id="PS51158"/>
    </source>
</evidence>
<dbReference type="PANTHER" id="PTHR47763">
    <property type="entry name" value="ALPHA-PROTEIN KINASE VWKA"/>
    <property type="match status" value="1"/>
</dbReference>
<accession>A0AAN5CR98</accession>
<feature type="region of interest" description="Disordered" evidence="7">
    <location>
        <begin position="1"/>
        <end position="37"/>
    </location>
</feature>
<evidence type="ECO:0000256" key="3">
    <source>
        <dbReference type="ARBA" id="ARBA00022527"/>
    </source>
</evidence>
<dbReference type="PROSITE" id="PS51158">
    <property type="entry name" value="ALPHA_KINASE"/>
    <property type="match status" value="2"/>
</dbReference>
<dbReference type="Proteomes" id="UP001328107">
    <property type="component" value="Unassembled WGS sequence"/>
</dbReference>
<protein>
    <recommendedName>
        <fullName evidence="8">Alpha-type protein kinase domain-containing protein</fullName>
    </recommendedName>
</protein>
<dbReference type="InterPro" id="IPR011009">
    <property type="entry name" value="Kinase-like_dom_sf"/>
</dbReference>
<comment type="subcellular location">
    <subcellularLocation>
        <location evidence="1">Secreted</location>
    </subcellularLocation>
</comment>
<dbReference type="Pfam" id="PF25106">
    <property type="entry name" value="VWA_4"/>
    <property type="match status" value="1"/>
</dbReference>
<dbReference type="Pfam" id="PF02816">
    <property type="entry name" value="Alpha_kinase"/>
    <property type="match status" value="2"/>
</dbReference>
<keyword evidence="3" id="KW-0723">Serine/threonine-protein kinase</keyword>
<proteinExistence type="predicted"/>
<sequence length="894" mass="101099">KEDTTRERSEWTRPREPSKPKETSKESTKESRHHRELGKRLKAIYEDEGLDFGTELPDEETLIDRFKVATRLRKGRIEDVFRNIRRARNVQLCFLVDVTGSMQPHIDGVRHSIVEIVKKLTDDGPHVAFENASPVVQSMAVSFVAYRDHCDTKQFEVLPFTGVEEFKSFCAGLTATGGGDGPEDVFGGLGKALELRWNENCGTKVLFHICDAPCHGREFHNGMHDDHPTGDPKRRTCKELFSRLREKGIQYHFGKINSSTDIMLGKFSVAYGEPVTEFNVNNVKDIRDSVITAVSLSVEASVSSSMRTVGVPRRERSFTLDKTEPVWSTLREMKGTLLSYEFPKSINDIEEDVPLDRKKPKQAIVKVAKNPFGKDLSTYVDKPPTKARSKTPPSSKEILKKDEDIVLKEYLHTGKGMNSAKRYELSNQLQTIASFLAQEFMNDVKDRLGIKHIIKFIKIRTLCLQEESPCRFMSCEKRLSAGDKFVRFTNNADYHIMEAKAMDLGVSMEFVQLVTAFSHWTYKASNGFLMVVDLEGVVPRTIGSDGGQGVLLTDPAIHCKDVTRYGPMNHGPKGMKMFFERHVCNQFCKKLGLEGFKFSVAYGDAIMEFDVKNALDIKDSVIEAVSQSVSASVSTSMMNAGSVRVERPFTLDKTEPDWESIRETKGRFVSYEFPQSIKDIEDDVPLESRRPKSAIVKIAENPFGKGAERLAFYGKDVSTLKKNEDMVLKEYLHIGKDQNTAKRYELSNQMQTIASYLAQEFTKDMKKRDRAFTQTLKFIKIKTLSVMEGTTIRFMSCEKRLSAGDKFVRFTNNTDYHINIAKTLALGVSMDFVQLVTAFSHWTYKATNRFLMVVDLEGVVPESIGTGTKGVLLTDPAIHCKDVTRYGRMNLGED</sequence>
<reference evidence="10" key="1">
    <citation type="submission" date="2022-10" db="EMBL/GenBank/DDBJ databases">
        <title>Genome assembly of Pristionchus species.</title>
        <authorList>
            <person name="Yoshida K."/>
            <person name="Sommer R.J."/>
        </authorList>
    </citation>
    <scope>NUCLEOTIDE SEQUENCE [LARGE SCALE GENOMIC DNA]</scope>
    <source>
        <strain evidence="10">RS5460</strain>
    </source>
</reference>
<dbReference type="InterPro" id="IPR036465">
    <property type="entry name" value="vWFA_dom_sf"/>
</dbReference>
<dbReference type="Gene3D" id="3.30.200.20">
    <property type="entry name" value="Phosphorylase Kinase, domain 1"/>
    <property type="match status" value="1"/>
</dbReference>
<keyword evidence="5" id="KW-0732">Signal</keyword>
<feature type="non-terminal residue" evidence="9">
    <location>
        <position position="1"/>
    </location>
</feature>
<evidence type="ECO:0000256" key="1">
    <source>
        <dbReference type="ARBA" id="ARBA00004613"/>
    </source>
</evidence>
<dbReference type="AlphaFoldDB" id="A0AAN5CR98"/>
<evidence type="ECO:0000256" key="6">
    <source>
        <dbReference type="ARBA" id="ARBA00022777"/>
    </source>
</evidence>
<gene>
    <name evidence="9" type="ORF">PMAYCL1PPCAC_19461</name>
</gene>
<evidence type="ECO:0000313" key="9">
    <source>
        <dbReference type="EMBL" id="GMR49266.1"/>
    </source>
</evidence>
<evidence type="ECO:0000256" key="4">
    <source>
        <dbReference type="ARBA" id="ARBA00022679"/>
    </source>
</evidence>
<keyword evidence="4" id="KW-0808">Transferase</keyword>
<feature type="domain" description="Alpha-type protein kinase" evidence="8">
    <location>
        <begin position="650"/>
        <end position="894"/>
    </location>
</feature>
<dbReference type="PANTHER" id="PTHR47763:SF4">
    <property type="entry name" value="ALPHA-PROTEIN KINASE VWKA"/>
    <property type="match status" value="1"/>
</dbReference>
<dbReference type="InterPro" id="IPR004166">
    <property type="entry name" value="a-kinase_dom"/>
</dbReference>
<keyword evidence="2" id="KW-0964">Secreted</keyword>
<name>A0AAN5CR98_9BILA</name>
<dbReference type="Gene3D" id="3.20.200.10">
    <property type="entry name" value="MHCK/EF2 kinase"/>
    <property type="match status" value="1"/>
</dbReference>
<feature type="compositionally biased region" description="Basic and acidic residues" evidence="7">
    <location>
        <begin position="1"/>
        <end position="30"/>
    </location>
</feature>
<evidence type="ECO:0000256" key="7">
    <source>
        <dbReference type="SAM" id="MobiDB-lite"/>
    </source>
</evidence>
<feature type="domain" description="Alpha-type protein kinase" evidence="8">
    <location>
        <begin position="319"/>
        <end position="596"/>
    </location>
</feature>
<feature type="non-terminal residue" evidence="9">
    <location>
        <position position="894"/>
    </location>
</feature>
<comment type="caution">
    <text evidence="9">The sequence shown here is derived from an EMBL/GenBank/DDBJ whole genome shotgun (WGS) entry which is preliminary data.</text>
</comment>
<dbReference type="GO" id="GO:0005524">
    <property type="term" value="F:ATP binding"/>
    <property type="evidence" value="ECO:0007669"/>
    <property type="project" value="InterPro"/>
</dbReference>
<dbReference type="SMART" id="SM00811">
    <property type="entry name" value="Alpha_kinase"/>
    <property type="match status" value="2"/>
</dbReference>
<dbReference type="FunFam" id="3.40.50.410:FF:000134">
    <property type="entry name" value="Efk-1"/>
    <property type="match status" value="1"/>
</dbReference>
<dbReference type="SUPFAM" id="SSF56112">
    <property type="entry name" value="Protein kinase-like (PK-like)"/>
    <property type="match status" value="2"/>
</dbReference>
<evidence type="ECO:0000313" key="10">
    <source>
        <dbReference type="Proteomes" id="UP001328107"/>
    </source>
</evidence>
<dbReference type="Gene3D" id="3.40.50.410">
    <property type="entry name" value="von Willebrand factor, type A domain"/>
    <property type="match status" value="1"/>
</dbReference>
<dbReference type="InterPro" id="IPR052969">
    <property type="entry name" value="Thr-specific_kinase-like"/>
</dbReference>
<evidence type="ECO:0000256" key="5">
    <source>
        <dbReference type="ARBA" id="ARBA00022729"/>
    </source>
</evidence>
<dbReference type="EMBL" id="BTRK01000004">
    <property type="protein sequence ID" value="GMR49266.1"/>
    <property type="molecule type" value="Genomic_DNA"/>
</dbReference>
<evidence type="ECO:0000256" key="2">
    <source>
        <dbReference type="ARBA" id="ARBA00022525"/>
    </source>
</evidence>
<organism evidence="9 10">
    <name type="scientific">Pristionchus mayeri</name>
    <dbReference type="NCBI Taxonomy" id="1317129"/>
    <lineage>
        <taxon>Eukaryota</taxon>
        <taxon>Metazoa</taxon>
        <taxon>Ecdysozoa</taxon>
        <taxon>Nematoda</taxon>
        <taxon>Chromadorea</taxon>
        <taxon>Rhabditida</taxon>
        <taxon>Rhabditina</taxon>
        <taxon>Diplogasteromorpha</taxon>
        <taxon>Diplogasteroidea</taxon>
        <taxon>Neodiplogasteridae</taxon>
        <taxon>Pristionchus</taxon>
    </lineage>
</organism>